<proteinExistence type="predicted"/>
<dbReference type="STRING" id="8022.A0A060WR16"/>
<dbReference type="EMBL" id="FR904669">
    <property type="protein sequence ID" value="CDQ69477.1"/>
    <property type="molecule type" value="Genomic_DNA"/>
</dbReference>
<reference evidence="3" key="2">
    <citation type="submission" date="2014-03" db="EMBL/GenBank/DDBJ databases">
        <authorList>
            <person name="Genoscope - CEA"/>
        </authorList>
    </citation>
    <scope>NUCLEOTIDE SEQUENCE</scope>
</reference>
<dbReference type="InterPro" id="IPR000048">
    <property type="entry name" value="IQ_motif_EF-hand-BS"/>
</dbReference>
<dbReference type="PROSITE" id="PS50096">
    <property type="entry name" value="IQ"/>
    <property type="match status" value="2"/>
</dbReference>
<dbReference type="Pfam" id="PF06017">
    <property type="entry name" value="Myosin_TH1"/>
    <property type="match status" value="1"/>
</dbReference>
<dbReference type="Pfam" id="PF00612">
    <property type="entry name" value="IQ"/>
    <property type="match status" value="1"/>
</dbReference>
<evidence type="ECO:0000313" key="3">
    <source>
        <dbReference type="EMBL" id="CDQ69477.1"/>
    </source>
</evidence>
<keyword evidence="1" id="KW-1133">Transmembrane helix</keyword>
<dbReference type="PROSITE" id="PS51757">
    <property type="entry name" value="TH1"/>
    <property type="match status" value="1"/>
</dbReference>
<dbReference type="SUPFAM" id="SSF52540">
    <property type="entry name" value="P-loop containing nucleoside triphosphate hydrolases"/>
    <property type="match status" value="1"/>
</dbReference>
<dbReference type="GO" id="GO:0016459">
    <property type="term" value="C:myosin complex"/>
    <property type="evidence" value="ECO:0007669"/>
    <property type="project" value="InterPro"/>
</dbReference>
<dbReference type="Proteomes" id="UP000193380">
    <property type="component" value="Unassembled WGS sequence"/>
</dbReference>
<dbReference type="InterPro" id="IPR027417">
    <property type="entry name" value="P-loop_NTPase"/>
</dbReference>
<organism evidence="3 4">
    <name type="scientific">Oncorhynchus mykiss</name>
    <name type="common">Rainbow trout</name>
    <name type="synonym">Salmo gairdneri</name>
    <dbReference type="NCBI Taxonomy" id="8022"/>
    <lineage>
        <taxon>Eukaryota</taxon>
        <taxon>Metazoa</taxon>
        <taxon>Chordata</taxon>
        <taxon>Craniata</taxon>
        <taxon>Vertebrata</taxon>
        <taxon>Euteleostomi</taxon>
        <taxon>Actinopterygii</taxon>
        <taxon>Neopterygii</taxon>
        <taxon>Teleostei</taxon>
        <taxon>Protacanthopterygii</taxon>
        <taxon>Salmoniformes</taxon>
        <taxon>Salmonidae</taxon>
        <taxon>Salmoninae</taxon>
        <taxon>Oncorhynchus</taxon>
    </lineage>
</organism>
<dbReference type="CDD" id="cd23767">
    <property type="entry name" value="IQCD"/>
    <property type="match status" value="1"/>
</dbReference>
<dbReference type="AlphaFoldDB" id="A0A060WR16"/>
<reference evidence="3" key="1">
    <citation type="journal article" date="2014" name="Nat. Commun.">
        <title>The rainbow trout genome provides novel insights into evolution after whole-genome duplication in vertebrates.</title>
        <authorList>
            <person name="Berthelot C."/>
            <person name="Brunet F."/>
            <person name="Chalopin D."/>
            <person name="Juanchich A."/>
            <person name="Bernard M."/>
            <person name="Noel B."/>
            <person name="Bento P."/>
            <person name="Da Silva C."/>
            <person name="Labadie K."/>
            <person name="Alberti A."/>
            <person name="Aury J.M."/>
            <person name="Louis A."/>
            <person name="Dehais P."/>
            <person name="Bardou P."/>
            <person name="Montfort J."/>
            <person name="Klopp C."/>
            <person name="Cabau C."/>
            <person name="Gaspin C."/>
            <person name="Thorgaard G.H."/>
            <person name="Boussaha M."/>
            <person name="Quillet E."/>
            <person name="Guyomard R."/>
            <person name="Galiana D."/>
            <person name="Bobe J."/>
            <person name="Volff J.N."/>
            <person name="Genet C."/>
            <person name="Wincker P."/>
            <person name="Jaillon O."/>
            <person name="Roest Crollius H."/>
            <person name="Guiguen Y."/>
        </authorList>
    </citation>
    <scope>NUCLEOTIDE SEQUENCE [LARGE SCALE GENOMIC DNA]</scope>
</reference>
<dbReference type="PaxDb" id="8022-A0A060WR16"/>
<feature type="transmembrane region" description="Helical" evidence="1">
    <location>
        <begin position="366"/>
        <end position="387"/>
    </location>
</feature>
<feature type="domain" description="TH1" evidence="2">
    <location>
        <begin position="342"/>
        <end position="522"/>
    </location>
</feature>
<evidence type="ECO:0000256" key="1">
    <source>
        <dbReference type="SAM" id="Phobius"/>
    </source>
</evidence>
<feature type="transmembrane region" description="Helical" evidence="1">
    <location>
        <begin position="162"/>
        <end position="180"/>
    </location>
</feature>
<keyword evidence="1" id="KW-0472">Membrane</keyword>
<dbReference type="GO" id="GO:0003774">
    <property type="term" value="F:cytoskeletal motor activity"/>
    <property type="evidence" value="ECO:0007669"/>
    <property type="project" value="InterPro"/>
</dbReference>
<gene>
    <name evidence="3" type="ORF">GSONMT00013507001</name>
</gene>
<sequence length="587" mass="67389">MVLWCAFSVQVICQSNSQVLSQCFHREEVTDQKRPETRGGREVKGTYISLSHAVRRNMRHYVVDLRTPSDNSAGEEAGCECSGLSWFQVVSGCEADWRQFMVEKLTLHSLATALFDIPSVNMPIACSLKTCGIVLCEKTAHFKVAFSCPKHKMHLIQLNVSVLWSIWSPLILFSALVLTLQTSWRGYRERAKYLRIRQAVIVIQSAWRGMISRQKARRRRHAVDIIRKFIKGFIYRHYEHCPENEYFLDHQRFSFLMMLFRNPPKSVLDKSWPIPPPCLTEASEHLCRLCMRNMMRAYCRRIQPEWKKQMEQKVVASQIFKDQKDSYPQSVPKLFVASRLNSEEFNLKVIQTLGNDKVKVMFATPVSPLSLCCCWLSSLILLIYGIAVTKYDRRGYKARPRQLLLTSSFAMLVAEAKLKQRIDYATLRSISVSSLSDGFMVLHVPSEDNKQKSDVVLQCDHLIEVVTKLATMADKKIKVNMSQDSITFAVARGKEGVIDFTSGPELKVAKCKKGHLLVVSKGTEETHYYEDSMAEEGRMRKGDRGEERTCRWSMRRTGDCKMESSSLKIATSFIFIFSLEVLTNNPH</sequence>
<dbReference type="Gene3D" id="1.20.5.190">
    <property type="match status" value="1"/>
</dbReference>
<accession>A0A060WR16</accession>
<protein>
    <recommendedName>
        <fullName evidence="2">TH1 domain-containing protein</fullName>
    </recommendedName>
</protein>
<keyword evidence="1" id="KW-0812">Transmembrane</keyword>
<evidence type="ECO:0000313" key="4">
    <source>
        <dbReference type="Proteomes" id="UP000193380"/>
    </source>
</evidence>
<evidence type="ECO:0000259" key="2">
    <source>
        <dbReference type="PROSITE" id="PS51757"/>
    </source>
</evidence>
<dbReference type="SMART" id="SM00015">
    <property type="entry name" value="IQ"/>
    <property type="match status" value="3"/>
</dbReference>
<name>A0A060WR16_ONCMY</name>
<dbReference type="InterPro" id="IPR010926">
    <property type="entry name" value="Myosin_TH1"/>
</dbReference>